<sequence length="85" mass="9376">MTIIILIIFSLLLAFASGAPQVLSEIDTYDDLLAIESQFIENEIEPSVQKILPPPTGFNGERSQHLHSSSRRDSLSPHLDSSQAQ</sequence>
<evidence type="ECO:0000313" key="3">
    <source>
        <dbReference type="EMBL" id="QQP50122.1"/>
    </source>
</evidence>
<dbReference type="OrthoDB" id="7255276at2759"/>
<dbReference type="EMBL" id="CP045896">
    <property type="protein sequence ID" value="QQP50122.1"/>
    <property type="molecule type" value="Genomic_DNA"/>
</dbReference>
<feature type="chain" id="PRO_5030940601" evidence="2">
    <location>
        <begin position="19"/>
        <end position="85"/>
    </location>
</feature>
<proteinExistence type="predicted"/>
<feature type="compositionally biased region" description="Low complexity" evidence="1">
    <location>
        <begin position="76"/>
        <end position="85"/>
    </location>
</feature>
<reference evidence="4" key="1">
    <citation type="submission" date="2021-01" db="EMBL/GenBank/DDBJ databases">
        <title>Caligus Genome Assembly.</title>
        <authorList>
            <person name="Gallardo-Escarate C."/>
        </authorList>
    </citation>
    <scope>NUCLEOTIDE SEQUENCE [LARGE SCALE GENOMIC DNA]</scope>
</reference>
<evidence type="ECO:0000313" key="4">
    <source>
        <dbReference type="Proteomes" id="UP000595437"/>
    </source>
</evidence>
<feature type="region of interest" description="Disordered" evidence="1">
    <location>
        <begin position="46"/>
        <end position="85"/>
    </location>
</feature>
<feature type="signal peptide" evidence="2">
    <location>
        <begin position="1"/>
        <end position="18"/>
    </location>
</feature>
<evidence type="ECO:0000256" key="2">
    <source>
        <dbReference type="SAM" id="SignalP"/>
    </source>
</evidence>
<dbReference type="AlphaFoldDB" id="A0A7T8HHQ3"/>
<dbReference type="Proteomes" id="UP000595437">
    <property type="component" value="Chromosome 7"/>
</dbReference>
<accession>A0A7T8HHQ3</accession>
<gene>
    <name evidence="3" type="ORF">FKW44_011019</name>
</gene>
<organism evidence="3 4">
    <name type="scientific">Caligus rogercresseyi</name>
    <name type="common">Sea louse</name>
    <dbReference type="NCBI Taxonomy" id="217165"/>
    <lineage>
        <taxon>Eukaryota</taxon>
        <taxon>Metazoa</taxon>
        <taxon>Ecdysozoa</taxon>
        <taxon>Arthropoda</taxon>
        <taxon>Crustacea</taxon>
        <taxon>Multicrustacea</taxon>
        <taxon>Hexanauplia</taxon>
        <taxon>Copepoda</taxon>
        <taxon>Siphonostomatoida</taxon>
        <taxon>Caligidae</taxon>
        <taxon>Caligus</taxon>
    </lineage>
</organism>
<evidence type="ECO:0000256" key="1">
    <source>
        <dbReference type="SAM" id="MobiDB-lite"/>
    </source>
</evidence>
<keyword evidence="4" id="KW-1185">Reference proteome</keyword>
<name>A0A7T8HHQ3_CALRO</name>
<feature type="non-terminal residue" evidence="3">
    <location>
        <position position="85"/>
    </location>
</feature>
<protein>
    <submittedName>
        <fullName evidence="3">Cuticle protein CP146</fullName>
    </submittedName>
</protein>
<keyword evidence="2" id="KW-0732">Signal</keyword>